<protein>
    <submittedName>
        <fullName evidence="3">Septum formation family protein</fullName>
    </submittedName>
</protein>
<dbReference type="PROSITE" id="PS51257">
    <property type="entry name" value="PROKAR_LIPOPROTEIN"/>
    <property type="match status" value="1"/>
</dbReference>
<organism evidence="3 4">
    <name type="scientific">Georgenia yuyongxinii</name>
    <dbReference type="NCBI Taxonomy" id="2589797"/>
    <lineage>
        <taxon>Bacteria</taxon>
        <taxon>Bacillati</taxon>
        <taxon>Actinomycetota</taxon>
        <taxon>Actinomycetes</taxon>
        <taxon>Micrococcales</taxon>
        <taxon>Bogoriellaceae</taxon>
        <taxon>Georgenia</taxon>
    </lineage>
</organism>
<sequence>MHASARLAAPLFGLLALVAVSGCGGGDDVMALKVGDCLNAAALDSNAAVSDVTVIDCADPHDAEVFTELTLDDRDFPGEKALRTRALELCRPEFEQFVGRPYDESELYYSALTPTQESWERAEDRTALCILLSDDPVIGTLAGAKR</sequence>
<dbReference type="RefSeq" id="WP_143419367.1">
    <property type="nucleotide sequence ID" value="NZ_VJXR01000058.1"/>
</dbReference>
<evidence type="ECO:0000313" key="4">
    <source>
        <dbReference type="Proteomes" id="UP000318693"/>
    </source>
</evidence>
<feature type="domain" description="Septum formation-related" evidence="2">
    <location>
        <begin position="35"/>
        <end position="135"/>
    </location>
</feature>
<name>A0A552WMR8_9MICO</name>
<keyword evidence="4" id="KW-1185">Reference proteome</keyword>
<dbReference type="Proteomes" id="UP000318693">
    <property type="component" value="Unassembled WGS sequence"/>
</dbReference>
<reference evidence="3 4" key="1">
    <citation type="submission" date="2019-07" db="EMBL/GenBank/DDBJ databases">
        <title>Georgenia wutianyii sp. nov. and Georgenia *** sp. nov. isolated from plateau pika (Ochotona curzoniae) in the Qinghai-Tibet plateau of China.</title>
        <authorList>
            <person name="Tian Z."/>
        </authorList>
    </citation>
    <scope>NUCLEOTIDE SEQUENCE [LARGE SCALE GENOMIC DNA]</scope>
    <source>
        <strain evidence="3 4">Z446</strain>
    </source>
</reference>
<dbReference type="AlphaFoldDB" id="A0A552WMR8"/>
<comment type="caution">
    <text evidence="3">The sequence shown here is derived from an EMBL/GenBank/DDBJ whole genome shotgun (WGS) entry which is preliminary data.</text>
</comment>
<feature type="chain" id="PRO_5039258653" evidence="1">
    <location>
        <begin position="22"/>
        <end position="146"/>
    </location>
</feature>
<gene>
    <name evidence="3" type="ORF">FJ693_15485</name>
</gene>
<dbReference type="EMBL" id="VJXR01000058">
    <property type="protein sequence ID" value="TRW43994.1"/>
    <property type="molecule type" value="Genomic_DNA"/>
</dbReference>
<evidence type="ECO:0000313" key="3">
    <source>
        <dbReference type="EMBL" id="TRW43994.1"/>
    </source>
</evidence>
<feature type="signal peptide" evidence="1">
    <location>
        <begin position="1"/>
        <end position="21"/>
    </location>
</feature>
<evidence type="ECO:0000259" key="2">
    <source>
        <dbReference type="Pfam" id="PF13845"/>
    </source>
</evidence>
<dbReference type="Pfam" id="PF13845">
    <property type="entry name" value="Septum_form"/>
    <property type="match status" value="1"/>
</dbReference>
<dbReference type="InterPro" id="IPR026004">
    <property type="entry name" value="Septum_form"/>
</dbReference>
<proteinExistence type="predicted"/>
<evidence type="ECO:0000256" key="1">
    <source>
        <dbReference type="SAM" id="SignalP"/>
    </source>
</evidence>
<accession>A0A552WMR8</accession>
<keyword evidence="1" id="KW-0732">Signal</keyword>